<dbReference type="AlphaFoldDB" id="D3SMT6"/>
<name>D3SMT6_THEAH</name>
<dbReference type="InterPro" id="IPR000092">
    <property type="entry name" value="Polyprenyl_synt"/>
</dbReference>
<dbReference type="SFLD" id="SFLDS00005">
    <property type="entry name" value="Isoprenoid_Synthase_Type_I"/>
    <property type="match status" value="1"/>
</dbReference>
<accession>D3SMT6</accession>
<protein>
    <submittedName>
        <fullName evidence="7">Geranyltranstransferase</fullName>
        <ecNumber evidence="7">2.5.1.10</ecNumber>
    </submittedName>
</protein>
<keyword evidence="4" id="KW-0479">Metal-binding</keyword>
<evidence type="ECO:0000256" key="2">
    <source>
        <dbReference type="ARBA" id="ARBA00006706"/>
    </source>
</evidence>
<proteinExistence type="inferred from homology"/>
<dbReference type="HOGENOM" id="CLU_014015_2_0_0"/>
<dbReference type="KEGG" id="tal:Thal_1437"/>
<dbReference type="RefSeq" id="WP_012992472.1">
    <property type="nucleotide sequence ID" value="NC_013894.1"/>
</dbReference>
<evidence type="ECO:0000256" key="4">
    <source>
        <dbReference type="ARBA" id="ARBA00022723"/>
    </source>
</evidence>
<evidence type="ECO:0000313" key="7">
    <source>
        <dbReference type="EMBL" id="ADC90066.1"/>
    </source>
</evidence>
<dbReference type="InterPro" id="IPR033749">
    <property type="entry name" value="Polyprenyl_synt_CS"/>
</dbReference>
<dbReference type="SUPFAM" id="SSF48576">
    <property type="entry name" value="Terpenoid synthases"/>
    <property type="match status" value="1"/>
</dbReference>
<dbReference type="EMBL" id="CP001931">
    <property type="protein sequence ID" value="ADC90066.1"/>
    <property type="molecule type" value="Genomic_DNA"/>
</dbReference>
<comment type="similarity">
    <text evidence="2 6">Belongs to the FPP/GGPP synthase family.</text>
</comment>
<dbReference type="Gene3D" id="1.10.600.10">
    <property type="entry name" value="Farnesyl Diphosphate Synthase"/>
    <property type="match status" value="1"/>
</dbReference>
<dbReference type="CDD" id="cd00685">
    <property type="entry name" value="Trans_IPPS_HT"/>
    <property type="match status" value="1"/>
</dbReference>
<evidence type="ECO:0000256" key="3">
    <source>
        <dbReference type="ARBA" id="ARBA00022679"/>
    </source>
</evidence>
<comment type="cofactor">
    <cofactor evidence="1">
        <name>Mg(2+)</name>
        <dbReference type="ChEBI" id="CHEBI:18420"/>
    </cofactor>
</comment>
<reference evidence="8" key="1">
    <citation type="journal article" date="2010" name="Stand. Genomic Sci.">
        <title>Complete genome sequence of Thermocrinis albus type strain (HI 11/12T).</title>
        <authorList>
            <person name="Wirth R."/>
            <person name="Sikorski J."/>
            <person name="Brambilla E."/>
            <person name="Misra M."/>
            <person name="Lapidus A."/>
            <person name="Copeland A."/>
            <person name="Nolan M."/>
            <person name="Lucas S."/>
            <person name="Chen F."/>
            <person name="Tice H."/>
            <person name="Cheng J.F."/>
            <person name="Han C."/>
            <person name="Detter J.C."/>
            <person name="Tapia R."/>
            <person name="Bruce D."/>
            <person name="Goodwin L."/>
            <person name="Pitluck S."/>
            <person name="Pati A."/>
            <person name="Anderson I."/>
            <person name="Ivanova N."/>
            <person name="Mavromatis K."/>
            <person name="Mikhailova N."/>
            <person name="Chen A."/>
            <person name="Palaniappan K."/>
            <person name="Bilek Y."/>
            <person name="Hader T."/>
            <person name="Land M."/>
            <person name="Hauser L."/>
            <person name="Chang Y.J."/>
            <person name="Jeffries C.D."/>
            <person name="Tindall B.J."/>
            <person name="Rohde M."/>
            <person name="Goker M."/>
            <person name="Bristow J."/>
            <person name="Eisen J.A."/>
            <person name="Markowitz V."/>
            <person name="Hugenholtz P."/>
            <person name="Kyrpides N.C."/>
            <person name="Klenk H.P."/>
        </authorList>
    </citation>
    <scope>NUCLEOTIDE SEQUENCE [LARGE SCALE GENOMIC DNA]</scope>
    <source>
        <strain evidence="8">DSM 14484 / JCM 11386 / HI 11/12</strain>
    </source>
</reference>
<dbReference type="PROSITE" id="PS00723">
    <property type="entry name" value="POLYPRENYL_SYNTHASE_1"/>
    <property type="match status" value="1"/>
</dbReference>
<sequence>MLMLEQLERSITEFLMPEVKTVLEIGNYIASAGGKRVRPILMLETARMLGGDTERLIPLAVGIEYIHMASLLHDDVVDGADVRRGRPSANRVFGNPIVVLTGDYMYARALWLYSLYGNMKSIEIVSRAVMQMAEGQVLELLHIGKIIDEETYLRIVDGKTGALFGASMGVGALMSGYPGFEEFYRMGVKVGRAFQMVDDALDYIGDQKVMGKPAGNDLREGKCTYPLLSVLHTMDRSKLEESLRKGDVEEIRSKVVELGGVEKTKSRAKKEIEEVISYLKSFPQSDKLIELLVSLVERVR</sequence>
<dbReference type="EC" id="2.5.1.10" evidence="7"/>
<dbReference type="Pfam" id="PF00348">
    <property type="entry name" value="polyprenyl_synt"/>
    <property type="match status" value="1"/>
</dbReference>
<keyword evidence="3 6" id="KW-0808">Transferase</keyword>
<dbReference type="GO" id="GO:0004337">
    <property type="term" value="F:(2E,6E)-farnesyl diphosphate synthase activity"/>
    <property type="evidence" value="ECO:0007669"/>
    <property type="project" value="UniProtKB-EC"/>
</dbReference>
<organism evidence="7 8">
    <name type="scientific">Thermocrinis albus (strain DSM 14484 / JCM 11386 / HI 11/12)</name>
    <dbReference type="NCBI Taxonomy" id="638303"/>
    <lineage>
        <taxon>Bacteria</taxon>
        <taxon>Pseudomonadati</taxon>
        <taxon>Aquificota</taxon>
        <taxon>Aquificia</taxon>
        <taxon>Aquificales</taxon>
        <taxon>Aquificaceae</taxon>
        <taxon>Thermocrinis</taxon>
    </lineage>
</organism>
<dbReference type="PANTHER" id="PTHR12001">
    <property type="entry name" value="GERANYLGERANYL PYROPHOSPHATE SYNTHASE"/>
    <property type="match status" value="1"/>
</dbReference>
<dbReference type="Proteomes" id="UP000002043">
    <property type="component" value="Chromosome"/>
</dbReference>
<dbReference type="OrthoDB" id="9805316at2"/>
<dbReference type="GO" id="GO:0046872">
    <property type="term" value="F:metal ion binding"/>
    <property type="evidence" value="ECO:0007669"/>
    <property type="project" value="UniProtKB-KW"/>
</dbReference>
<evidence type="ECO:0000256" key="6">
    <source>
        <dbReference type="RuleBase" id="RU004466"/>
    </source>
</evidence>
<gene>
    <name evidence="7" type="ordered locus">Thal_1437</name>
</gene>
<keyword evidence="5" id="KW-0460">Magnesium</keyword>
<dbReference type="InterPro" id="IPR008949">
    <property type="entry name" value="Isoprenoid_synthase_dom_sf"/>
</dbReference>
<evidence type="ECO:0000256" key="5">
    <source>
        <dbReference type="ARBA" id="ARBA00022842"/>
    </source>
</evidence>
<keyword evidence="8" id="KW-1185">Reference proteome</keyword>
<dbReference type="PANTHER" id="PTHR12001:SF69">
    <property type="entry name" value="ALL TRANS-POLYPRENYL-DIPHOSPHATE SYNTHASE PDSS1"/>
    <property type="match status" value="1"/>
</dbReference>
<evidence type="ECO:0000256" key="1">
    <source>
        <dbReference type="ARBA" id="ARBA00001946"/>
    </source>
</evidence>
<dbReference type="SFLD" id="SFLDG01017">
    <property type="entry name" value="Polyprenyl_Transferase_Like"/>
    <property type="match status" value="1"/>
</dbReference>
<dbReference type="eggNOG" id="COG0142">
    <property type="taxonomic scope" value="Bacteria"/>
</dbReference>
<dbReference type="STRING" id="638303.Thal_1437"/>
<evidence type="ECO:0000313" key="8">
    <source>
        <dbReference type="Proteomes" id="UP000002043"/>
    </source>
</evidence>
<dbReference type="GO" id="GO:0008299">
    <property type="term" value="P:isoprenoid biosynthetic process"/>
    <property type="evidence" value="ECO:0007669"/>
    <property type="project" value="InterPro"/>
</dbReference>